<comment type="similarity">
    <text evidence="1 3">Belongs to the ETS family.</text>
</comment>
<evidence type="ECO:0000256" key="2">
    <source>
        <dbReference type="ARBA" id="ARBA00023125"/>
    </source>
</evidence>
<proteinExistence type="inferred from homology"/>
<protein>
    <submittedName>
        <fullName evidence="8">PNT domain-containing protein</fullName>
    </submittedName>
</protein>
<evidence type="ECO:0000313" key="7">
    <source>
        <dbReference type="Proteomes" id="UP000046392"/>
    </source>
</evidence>
<evidence type="ECO:0000256" key="4">
    <source>
        <dbReference type="SAM" id="MobiDB-lite"/>
    </source>
</evidence>
<dbReference type="SMART" id="SM00413">
    <property type="entry name" value="ETS"/>
    <property type="match status" value="1"/>
</dbReference>
<dbReference type="SUPFAM" id="SSF46785">
    <property type="entry name" value="Winged helix' DNA-binding domain"/>
    <property type="match status" value="1"/>
</dbReference>
<dbReference type="InterPro" id="IPR046328">
    <property type="entry name" value="ETS_fam"/>
</dbReference>
<dbReference type="GO" id="GO:0000981">
    <property type="term" value="F:DNA-binding transcription factor activity, RNA polymerase II-specific"/>
    <property type="evidence" value="ECO:0007669"/>
    <property type="project" value="TreeGrafter"/>
</dbReference>
<keyword evidence="2 3" id="KW-0238">DNA-binding</keyword>
<feature type="domain" description="ETS" evidence="5">
    <location>
        <begin position="571"/>
        <end position="658"/>
    </location>
</feature>
<dbReference type="InterPro" id="IPR003118">
    <property type="entry name" value="Pointed_dom"/>
</dbReference>
<dbReference type="Gene3D" id="1.10.150.50">
    <property type="entry name" value="Transcription Factor, Ets-1"/>
    <property type="match status" value="1"/>
</dbReference>
<comment type="subcellular location">
    <subcellularLocation>
        <location evidence="3">Nucleus</location>
    </subcellularLocation>
</comment>
<reference evidence="8" key="1">
    <citation type="submission" date="2017-02" db="UniProtKB">
        <authorList>
            <consortium name="WormBaseParasite"/>
        </authorList>
    </citation>
    <scope>IDENTIFICATION</scope>
</reference>
<keyword evidence="7" id="KW-1185">Reference proteome</keyword>
<dbReference type="SMART" id="SM00251">
    <property type="entry name" value="SAM_PNT"/>
    <property type="match status" value="1"/>
</dbReference>
<feature type="compositionally biased region" description="Low complexity" evidence="4">
    <location>
        <begin position="493"/>
        <end position="505"/>
    </location>
</feature>
<dbReference type="Gene3D" id="1.10.10.10">
    <property type="entry name" value="Winged helix-like DNA-binding domain superfamily/Winged helix DNA-binding domain"/>
    <property type="match status" value="1"/>
</dbReference>
<dbReference type="PROSITE" id="PS51433">
    <property type="entry name" value="PNT"/>
    <property type="match status" value="1"/>
</dbReference>
<evidence type="ECO:0000256" key="1">
    <source>
        <dbReference type="ARBA" id="ARBA00005562"/>
    </source>
</evidence>
<dbReference type="AlphaFoldDB" id="A0A0N5BBF3"/>
<dbReference type="PANTHER" id="PTHR11849">
    <property type="entry name" value="ETS"/>
    <property type="match status" value="1"/>
</dbReference>
<dbReference type="SUPFAM" id="SSF47769">
    <property type="entry name" value="SAM/Pointed domain"/>
    <property type="match status" value="1"/>
</dbReference>
<dbReference type="WBParaSite" id="SPAL_0000336200.1">
    <property type="protein sequence ID" value="SPAL_0000336200.1"/>
    <property type="gene ID" value="SPAL_0000336200"/>
</dbReference>
<evidence type="ECO:0000313" key="8">
    <source>
        <dbReference type="WBParaSite" id="SPAL_0000336200.1"/>
    </source>
</evidence>
<dbReference type="PROSITE" id="PS50061">
    <property type="entry name" value="ETS_DOMAIN_3"/>
    <property type="match status" value="1"/>
</dbReference>
<dbReference type="Pfam" id="PF00178">
    <property type="entry name" value="Ets"/>
    <property type="match status" value="1"/>
</dbReference>
<organism evidence="7 8">
    <name type="scientific">Strongyloides papillosus</name>
    <name type="common">Intestinal threadworm</name>
    <dbReference type="NCBI Taxonomy" id="174720"/>
    <lineage>
        <taxon>Eukaryota</taxon>
        <taxon>Metazoa</taxon>
        <taxon>Ecdysozoa</taxon>
        <taxon>Nematoda</taxon>
        <taxon>Chromadorea</taxon>
        <taxon>Rhabditida</taxon>
        <taxon>Tylenchina</taxon>
        <taxon>Panagrolaimomorpha</taxon>
        <taxon>Strongyloidoidea</taxon>
        <taxon>Strongyloididae</taxon>
        <taxon>Strongyloides</taxon>
    </lineage>
</organism>
<dbReference type="GO" id="GO:0043565">
    <property type="term" value="F:sequence-specific DNA binding"/>
    <property type="evidence" value="ECO:0007669"/>
    <property type="project" value="InterPro"/>
</dbReference>
<evidence type="ECO:0000259" key="5">
    <source>
        <dbReference type="PROSITE" id="PS50061"/>
    </source>
</evidence>
<dbReference type="InterPro" id="IPR000418">
    <property type="entry name" value="Ets_dom"/>
</dbReference>
<dbReference type="GO" id="GO:0005634">
    <property type="term" value="C:nucleus"/>
    <property type="evidence" value="ECO:0007669"/>
    <property type="project" value="UniProtKB-SubCell"/>
</dbReference>
<accession>A0A0N5BBF3</accession>
<dbReference type="InterPro" id="IPR013761">
    <property type="entry name" value="SAM/pointed_sf"/>
</dbReference>
<feature type="region of interest" description="Disordered" evidence="4">
    <location>
        <begin position="472"/>
        <end position="507"/>
    </location>
</feature>
<dbReference type="InterPro" id="IPR036388">
    <property type="entry name" value="WH-like_DNA-bd_sf"/>
</dbReference>
<dbReference type="GO" id="GO:0030154">
    <property type="term" value="P:cell differentiation"/>
    <property type="evidence" value="ECO:0007669"/>
    <property type="project" value="TreeGrafter"/>
</dbReference>
<dbReference type="PANTHER" id="PTHR11849:SF190">
    <property type="entry name" value="ETS-DOMAIN PROTEIN"/>
    <property type="match status" value="1"/>
</dbReference>
<keyword evidence="3" id="KW-0539">Nucleus</keyword>
<evidence type="ECO:0000256" key="3">
    <source>
        <dbReference type="RuleBase" id="RU004019"/>
    </source>
</evidence>
<feature type="domain" description="PNT" evidence="6">
    <location>
        <begin position="301"/>
        <end position="388"/>
    </location>
</feature>
<dbReference type="PRINTS" id="PR00454">
    <property type="entry name" value="ETSDOMAIN"/>
</dbReference>
<dbReference type="InterPro" id="IPR036390">
    <property type="entry name" value="WH_DNA-bd_sf"/>
</dbReference>
<dbReference type="Proteomes" id="UP000046392">
    <property type="component" value="Unplaced"/>
</dbReference>
<dbReference type="STRING" id="174720.A0A0N5BBF3"/>
<name>A0A0N5BBF3_STREA</name>
<dbReference type="Pfam" id="PF02198">
    <property type="entry name" value="SAM_PNT"/>
    <property type="match status" value="1"/>
</dbReference>
<evidence type="ECO:0000259" key="6">
    <source>
        <dbReference type="PROSITE" id="PS51433"/>
    </source>
</evidence>
<sequence>MKKQSIWNENKYNCPAIASSPPKIIKSSSDNLIDPGSFIPSRFSIIGSNNINTDVTSSALPAKYLLAAAFASNSQIANIPQGTSLNVFKSLTSDSIGSSIQQPINTFPLNGCQQASNLLQHTINNSLQGKTSTNNFLANSPLFQNSPLDQSTNNLLLPRLRSNTFTISSPGQSLNQSLIDDTISSSNNSAFSVIPNSTSNNNKYTLQNSINSGTLSSNCSSISSNTDIVSAASMAAAALVADKALNSSPFQNHRNSFSLDNPMQSPLNNPSLYPQLFCLQGLLDGINTNILRSHMNTSQYKPIPNNTHVDLTRFRYKSPKDWTADDVLAWMIDVAKRHNIGMERFDLTQFATINGNLLLMMQEEHFIEREPTHGKLLYQELLHLITETNNNYKKVDECAVSYLVQRLKEEETRNKNTNNLLATQALGNNFGISRNQALAAKAIPFQSLLNASSQDTNSQINMSNQIPSLGIHQQQSNNSQLNYSTPQNHDKTPSTSSIKTSPHSIQQKLNKSDSLLVNGSFNLQNHSLHPSPSSFIPNQGNDTIIERNTSTLLQKGKEVKTRRKSQHTKGNKLWEFIRDALRDPTTNPSIVKWEDPHQGVFRIIESEKLARLWGEKKNNQKMTYEKLSRAMRTYYEKQILVPVPKTGLYPKKLVYKFGPCAHGWKTDMCSGILKRNYE</sequence>